<dbReference type="EMBL" id="QKTW01000010">
    <property type="protein sequence ID" value="PZF73704.1"/>
    <property type="molecule type" value="Genomic_DNA"/>
</dbReference>
<evidence type="ECO:0000313" key="2">
    <source>
        <dbReference type="EMBL" id="PZF73704.1"/>
    </source>
</evidence>
<protein>
    <recommendedName>
        <fullName evidence="4">Gliding motility-associated C-terminal domain-containing protein</fullName>
    </recommendedName>
</protein>
<sequence>MKRVIALFVCLLLVHGWAAAQKQNNIWTFANLGGFNFNGNTLTQFPSSMSGSLAGAASVADRNGNLLFYSDGLKIWDRNNNVMPNGNGLMNGQTYAYESQNVAIVPSVADSNRYFVFYVAQYFFDWPGAWDNQLDDKLYYSVVDVTLNNGLGDVVPGQKDVVVDSGFATALTTFPGRRCNVWLVTHMRDTNVFKAYSITGAGVSSPVYSKTGNYTGLYAYQTCVMKASSNDSLIGLTNFTVSITPGEDVASAVELYSFDTATGIVGNCKLIDYDLNFDFNNFYGICFSPDNTKLYAVELASGVYQYDLSAPTLTAITASKYNVSSSFLRGDVGLAPDGKIYVGSYSIPLSGMDCITNPNGAGAACNFVANAVNLNGNATTGMAFPQKVNWPYRDTAEYSHDTLLCPKELATLQCPWPGDHYLWQDQSITPAFDVSKQGIYWVRSWDLCHLQTDTFHVDTSSLHVVLGNDTTFCIGEKIVLDVTSTNATYLWNNGSNASTLTVDKTGEYSVHVTEGRCTAADTIDVTVNPLPVVDLGPNKVLCTADIDTISLPTDNGMTYRWQDGHTGPEYYVKQAGVYSVTAELNGCTAMYSVAMNYQPCDCPVFIPDAFTPNGDGRNDQLHAIASCETRGFQIQIFNRWGQLVYVGYNIKDGWDGTFNGSPAEIGTYFYVMSFDSQYRQKVERKGDITLIR</sequence>
<keyword evidence="3" id="KW-1185">Reference proteome</keyword>
<dbReference type="NCBIfam" id="TIGR04131">
    <property type="entry name" value="Bac_Flav_CTERM"/>
    <property type="match status" value="1"/>
</dbReference>
<proteinExistence type="predicted"/>
<comment type="caution">
    <text evidence="2">The sequence shown here is derived from an EMBL/GenBank/DDBJ whole genome shotgun (WGS) entry which is preliminary data.</text>
</comment>
<evidence type="ECO:0000256" key="1">
    <source>
        <dbReference type="SAM" id="SignalP"/>
    </source>
</evidence>
<dbReference type="SUPFAM" id="SSF82171">
    <property type="entry name" value="DPP6 N-terminal domain-like"/>
    <property type="match status" value="1"/>
</dbReference>
<evidence type="ECO:0000313" key="3">
    <source>
        <dbReference type="Proteomes" id="UP000248745"/>
    </source>
</evidence>
<dbReference type="OrthoDB" id="9765926at2"/>
<feature type="chain" id="PRO_5015891683" description="Gliding motility-associated C-terminal domain-containing protein" evidence="1">
    <location>
        <begin position="21"/>
        <end position="692"/>
    </location>
</feature>
<organism evidence="2 3">
    <name type="scientific">Taibaiella soli</name>
    <dbReference type="NCBI Taxonomy" id="1649169"/>
    <lineage>
        <taxon>Bacteria</taxon>
        <taxon>Pseudomonadati</taxon>
        <taxon>Bacteroidota</taxon>
        <taxon>Chitinophagia</taxon>
        <taxon>Chitinophagales</taxon>
        <taxon>Chitinophagaceae</taxon>
        <taxon>Taibaiella</taxon>
    </lineage>
</organism>
<dbReference type="RefSeq" id="WP_110998154.1">
    <property type="nucleotide sequence ID" value="NZ_QKTW01000010.1"/>
</dbReference>
<keyword evidence="1" id="KW-0732">Signal</keyword>
<dbReference type="Pfam" id="PF13585">
    <property type="entry name" value="CHU_C"/>
    <property type="match status" value="1"/>
</dbReference>
<dbReference type="InterPro" id="IPR026341">
    <property type="entry name" value="T9SS_type_B"/>
</dbReference>
<dbReference type="Proteomes" id="UP000248745">
    <property type="component" value="Unassembled WGS sequence"/>
</dbReference>
<evidence type="ECO:0008006" key="4">
    <source>
        <dbReference type="Google" id="ProtNLM"/>
    </source>
</evidence>
<dbReference type="AlphaFoldDB" id="A0A2W2B0B8"/>
<name>A0A2W2B0B8_9BACT</name>
<gene>
    <name evidence="2" type="ORF">DN068_06830</name>
</gene>
<feature type="signal peptide" evidence="1">
    <location>
        <begin position="1"/>
        <end position="20"/>
    </location>
</feature>
<accession>A0A2W2B0B8</accession>
<reference evidence="2 3" key="1">
    <citation type="submission" date="2018-06" db="EMBL/GenBank/DDBJ databases">
        <title>Mucibacter soli gen. nov., sp. nov., a new member of the family Chitinophagaceae producing mucin.</title>
        <authorList>
            <person name="Kim M.-K."/>
            <person name="Park S."/>
            <person name="Kim T.-S."/>
            <person name="Joung Y."/>
            <person name="Han J.-H."/>
            <person name="Kim S.B."/>
        </authorList>
    </citation>
    <scope>NUCLEOTIDE SEQUENCE [LARGE SCALE GENOMIC DNA]</scope>
    <source>
        <strain evidence="2 3">R1-15</strain>
    </source>
</reference>